<keyword evidence="9" id="KW-0539">Nucleus</keyword>
<comment type="subcellular location">
    <subcellularLocation>
        <location evidence="2">Nucleus</location>
    </subcellularLocation>
</comment>
<dbReference type="GO" id="GO:0005634">
    <property type="term" value="C:nucleus"/>
    <property type="evidence" value="ECO:0007669"/>
    <property type="project" value="UniProtKB-SubCell"/>
</dbReference>
<feature type="compositionally biased region" description="Polar residues" evidence="10">
    <location>
        <begin position="97"/>
        <end position="112"/>
    </location>
</feature>
<evidence type="ECO:0000313" key="13">
    <source>
        <dbReference type="Proteomes" id="UP001187471"/>
    </source>
</evidence>
<proteinExistence type="inferred from homology"/>
<feature type="compositionally biased region" description="Basic residues" evidence="10">
    <location>
        <begin position="114"/>
        <end position="125"/>
    </location>
</feature>
<feature type="region of interest" description="Disordered" evidence="10">
    <location>
        <begin position="779"/>
        <end position="840"/>
    </location>
</feature>
<keyword evidence="6" id="KW-0408">Iron</keyword>
<feature type="region of interest" description="Disordered" evidence="10">
    <location>
        <begin position="1"/>
        <end position="164"/>
    </location>
</feature>
<dbReference type="GO" id="GO:0046872">
    <property type="term" value="F:metal ion binding"/>
    <property type="evidence" value="ECO:0007669"/>
    <property type="project" value="UniProtKB-KW"/>
</dbReference>
<organism evidence="12 13">
    <name type="scientific">Escallonia rubra</name>
    <dbReference type="NCBI Taxonomy" id="112253"/>
    <lineage>
        <taxon>Eukaryota</taxon>
        <taxon>Viridiplantae</taxon>
        <taxon>Streptophyta</taxon>
        <taxon>Embryophyta</taxon>
        <taxon>Tracheophyta</taxon>
        <taxon>Spermatophyta</taxon>
        <taxon>Magnoliopsida</taxon>
        <taxon>eudicotyledons</taxon>
        <taxon>Gunneridae</taxon>
        <taxon>Pentapetalae</taxon>
        <taxon>asterids</taxon>
        <taxon>campanulids</taxon>
        <taxon>Escalloniales</taxon>
        <taxon>Escalloniaceae</taxon>
        <taxon>Escallonia</taxon>
    </lineage>
</organism>
<evidence type="ECO:0000256" key="6">
    <source>
        <dbReference type="ARBA" id="ARBA00023004"/>
    </source>
</evidence>
<name>A0AA88RKB3_9ASTE</name>
<dbReference type="GO" id="GO:0035514">
    <property type="term" value="F:DNA demethylase activity"/>
    <property type="evidence" value="ECO:0007669"/>
    <property type="project" value="InterPro"/>
</dbReference>
<feature type="compositionally biased region" description="Basic residues" evidence="10">
    <location>
        <begin position="145"/>
        <end position="155"/>
    </location>
</feature>
<comment type="cofactor">
    <cofactor evidence="1">
        <name>[4Fe-4S] cluster</name>
        <dbReference type="ChEBI" id="CHEBI:49883"/>
    </cofactor>
</comment>
<feature type="compositionally biased region" description="Polar residues" evidence="10">
    <location>
        <begin position="973"/>
        <end position="992"/>
    </location>
</feature>
<evidence type="ECO:0000259" key="11">
    <source>
        <dbReference type="SMART" id="SM00478"/>
    </source>
</evidence>
<dbReference type="Gene3D" id="1.10.1670.10">
    <property type="entry name" value="Helix-hairpin-Helix base-excision DNA repair enzymes (C-terminal)"/>
    <property type="match status" value="1"/>
</dbReference>
<dbReference type="Gene3D" id="1.10.340.30">
    <property type="entry name" value="Hypothetical protein, domain 2"/>
    <property type="match status" value="1"/>
</dbReference>
<keyword evidence="13" id="KW-1185">Reference proteome</keyword>
<evidence type="ECO:0000256" key="9">
    <source>
        <dbReference type="ARBA" id="ARBA00023242"/>
    </source>
</evidence>
<dbReference type="InterPro" id="IPR028924">
    <property type="entry name" value="Perm-CXXC"/>
</dbReference>
<keyword evidence="7" id="KW-0411">Iron-sulfur</keyword>
<dbReference type="GO" id="GO:0006284">
    <property type="term" value="P:base-excision repair"/>
    <property type="evidence" value="ECO:0007669"/>
    <property type="project" value="InterPro"/>
</dbReference>
<feature type="region of interest" description="Disordered" evidence="10">
    <location>
        <begin position="733"/>
        <end position="756"/>
    </location>
</feature>
<feature type="compositionally biased region" description="Basic residues" evidence="10">
    <location>
        <begin position="31"/>
        <end position="40"/>
    </location>
</feature>
<dbReference type="Pfam" id="PF15629">
    <property type="entry name" value="Perm-CXXC"/>
    <property type="match status" value="1"/>
</dbReference>
<dbReference type="GO" id="GO:0003677">
    <property type="term" value="F:DNA binding"/>
    <property type="evidence" value="ECO:0007669"/>
    <property type="project" value="UniProtKB-KW"/>
</dbReference>
<dbReference type="GO" id="GO:0019104">
    <property type="term" value="F:DNA N-glycosylase activity"/>
    <property type="evidence" value="ECO:0007669"/>
    <property type="project" value="InterPro"/>
</dbReference>
<feature type="compositionally biased region" description="Basic and acidic residues" evidence="10">
    <location>
        <begin position="41"/>
        <end position="55"/>
    </location>
</feature>
<comment type="caution">
    <text evidence="12">The sequence shown here is derived from an EMBL/GenBank/DDBJ whole genome shotgun (WGS) entry which is preliminary data.</text>
</comment>
<dbReference type="InterPro" id="IPR028925">
    <property type="entry name" value="RRM_DME"/>
</dbReference>
<protein>
    <recommendedName>
        <fullName evidence="11">HhH-GPD domain-containing protein</fullName>
    </recommendedName>
</protein>
<reference evidence="12" key="1">
    <citation type="submission" date="2022-12" db="EMBL/GenBank/DDBJ databases">
        <title>Draft genome assemblies for two species of Escallonia (Escalloniales).</title>
        <authorList>
            <person name="Chanderbali A."/>
            <person name="Dervinis C."/>
            <person name="Anghel I."/>
            <person name="Soltis D."/>
            <person name="Soltis P."/>
            <person name="Zapata F."/>
        </authorList>
    </citation>
    <scope>NUCLEOTIDE SEQUENCE</scope>
    <source>
        <strain evidence="12">UCBG92.1500</strain>
        <tissue evidence="12">Leaf</tissue>
    </source>
</reference>
<dbReference type="CDD" id="cd00056">
    <property type="entry name" value="ENDO3c"/>
    <property type="match status" value="1"/>
</dbReference>
<feature type="compositionally biased region" description="Polar residues" evidence="10">
    <location>
        <begin position="825"/>
        <end position="840"/>
    </location>
</feature>
<gene>
    <name evidence="12" type="ORF">RJ640_013444</name>
</gene>
<feature type="compositionally biased region" description="Basic and acidic residues" evidence="10">
    <location>
        <begin position="995"/>
        <end position="1009"/>
    </location>
</feature>
<dbReference type="InterPro" id="IPR044811">
    <property type="entry name" value="DME/ROS1"/>
</dbReference>
<dbReference type="PANTHER" id="PTHR46213:SF13">
    <property type="entry name" value="DEMETER-LIKE PROTEIN 2-RELATED"/>
    <property type="match status" value="1"/>
</dbReference>
<keyword evidence="8" id="KW-0238">DNA-binding</keyword>
<feature type="region of interest" description="Disordered" evidence="10">
    <location>
        <begin position="920"/>
        <end position="951"/>
    </location>
</feature>
<accession>A0AA88RKB3</accession>
<feature type="region of interest" description="Disordered" evidence="10">
    <location>
        <begin position="973"/>
        <end position="1030"/>
    </location>
</feature>
<evidence type="ECO:0000256" key="1">
    <source>
        <dbReference type="ARBA" id="ARBA00001966"/>
    </source>
</evidence>
<dbReference type="Proteomes" id="UP001187471">
    <property type="component" value="Unassembled WGS sequence"/>
</dbReference>
<feature type="compositionally biased region" description="Basic and acidic residues" evidence="10">
    <location>
        <begin position="62"/>
        <end position="92"/>
    </location>
</feature>
<evidence type="ECO:0000256" key="3">
    <source>
        <dbReference type="ARBA" id="ARBA00005646"/>
    </source>
</evidence>
<dbReference type="Pfam" id="PF15628">
    <property type="entry name" value="RRM_DME"/>
    <property type="match status" value="1"/>
</dbReference>
<evidence type="ECO:0000313" key="12">
    <source>
        <dbReference type="EMBL" id="KAK2984215.1"/>
    </source>
</evidence>
<evidence type="ECO:0000256" key="8">
    <source>
        <dbReference type="ARBA" id="ARBA00023125"/>
    </source>
</evidence>
<dbReference type="GO" id="GO:0051539">
    <property type="term" value="F:4 iron, 4 sulfur cluster binding"/>
    <property type="evidence" value="ECO:0007669"/>
    <property type="project" value="UniProtKB-KW"/>
</dbReference>
<dbReference type="InterPro" id="IPR003265">
    <property type="entry name" value="HhH-GPD_domain"/>
</dbReference>
<dbReference type="EMBL" id="JAVXUO010001252">
    <property type="protein sequence ID" value="KAK2984215.1"/>
    <property type="molecule type" value="Genomic_DNA"/>
</dbReference>
<evidence type="ECO:0000256" key="10">
    <source>
        <dbReference type="SAM" id="MobiDB-lite"/>
    </source>
</evidence>
<feature type="compositionally biased region" description="Polar residues" evidence="10">
    <location>
        <begin position="800"/>
        <end position="814"/>
    </location>
</feature>
<feature type="region of interest" description="Disordered" evidence="10">
    <location>
        <begin position="561"/>
        <end position="580"/>
    </location>
</feature>
<feature type="compositionally biased region" description="Basic and acidic residues" evidence="10">
    <location>
        <begin position="741"/>
        <end position="753"/>
    </location>
</feature>
<evidence type="ECO:0000256" key="7">
    <source>
        <dbReference type="ARBA" id="ARBA00023014"/>
    </source>
</evidence>
<dbReference type="SMART" id="SM00478">
    <property type="entry name" value="ENDO3c"/>
    <property type="match status" value="1"/>
</dbReference>
<keyword evidence="5" id="KW-0479">Metal-binding</keyword>
<keyword evidence="4" id="KW-0004">4Fe-4S</keyword>
<comment type="similarity">
    <text evidence="3">Belongs to the DNA glycosylase family. DEMETER subfamily.</text>
</comment>
<evidence type="ECO:0000256" key="5">
    <source>
        <dbReference type="ARBA" id="ARBA00022723"/>
    </source>
</evidence>
<dbReference type="InterPro" id="IPR023170">
    <property type="entry name" value="HhH_base_excis_C"/>
</dbReference>
<feature type="domain" description="HhH-GPD" evidence="11">
    <location>
        <begin position="1014"/>
        <end position="1156"/>
    </location>
</feature>
<dbReference type="GO" id="GO:0141166">
    <property type="term" value="P:chromosomal 5-methylcytosine DNA demethylation pathway"/>
    <property type="evidence" value="ECO:0007669"/>
    <property type="project" value="InterPro"/>
</dbReference>
<dbReference type="SUPFAM" id="SSF48150">
    <property type="entry name" value="DNA-glycosylase"/>
    <property type="match status" value="1"/>
</dbReference>
<dbReference type="PANTHER" id="PTHR46213">
    <property type="entry name" value="TRANSCRIPTIONAL ACTIVATOR DEMETER"/>
    <property type="match status" value="1"/>
</dbReference>
<feature type="compositionally biased region" description="Polar residues" evidence="10">
    <location>
        <begin position="133"/>
        <end position="144"/>
    </location>
</feature>
<dbReference type="InterPro" id="IPR011257">
    <property type="entry name" value="DNA_glycosylase"/>
</dbReference>
<evidence type="ECO:0000256" key="2">
    <source>
        <dbReference type="ARBA" id="ARBA00004123"/>
    </source>
</evidence>
<evidence type="ECO:0000256" key="4">
    <source>
        <dbReference type="ARBA" id="ARBA00022485"/>
    </source>
</evidence>
<sequence>MRRKKHRPKVVIEGKPRRSRKPAATDGSSPVKRKYVRKKDLHTAETEQENVRSEAKVPTPEPVERSCGRGSKFDRNCGRDESLDRTSTHQEEMCDNTKASIDPVNNTPNVNPSGKRKYVGRKSLKSPKGAFSPKSNTQNVNSSTGKRKYVRKKSLKGAETQQATNMNEATVSSVATVERACTVCESQDNIIGHWAEKNKESTGAFNPKNSTPNVRSSGKRKYVRKKGLNIAETQQVSLMNEVKVPTYDPVTIKRSCRRSLNFDLECGRRDESQERTGSHKAQMLQESKGAFDFDMKLQGRELCAWETSVSGTSSLQRGQSNGYVRQNIQAGFTCNFNQIINQVPNGYMSLLEQFLPLWPPAKFVPGDLNIGNANLYQEPERKDYRTMNQYTCGEGMNEIAFQVDTTSLNIGRERQLLSSAQLVAKVMANFDDERGLKRDCYHTIEQTQTPAVNLMGSLIQYQETGANQFHATTTPKGWATYDCALGFATLDSSKLVKKQDVKPWKSALDGHQQLPRIAKGRRRKEKLPVSVDEITCWLEGLNINAPEQHALVPFKRGRPVDLYKGSDPNKKKKRRPKADLDPQTERIWKLLMWKEGSEGSEATHKGKEKYWEEEREVYRGRAESFIARMHLVQGDRRFSKWKGSVLDSVIGVYLTQNVSDHLSSSAFMSLAARFPIKLATTNQTSSPNANIVAEEPDWCMQDRHGSVISHEKTGTKQVCDTSSISFREALEHIKHNPSSETSRKAENEHKGISDEEIVSSQNLFDSLLFETSGGIKSTYEAEDLTSENPEREGQIPRLGSVNNLPGSSTSSPIGPNNGDIGEFICSSSNSQLNTTPDSGLNDGQSLKVLVEESISSLPSTGFGITMTNIVNHVAKGMGDEVENMSEVNAQNSRMPMAQTHHAENNIHGISIPERTFHAQERPAEAPVRRQSGVNQPLCGDCNSDGQTSDMEEGIDVSTQDFSENKATEVNAKVQSHTADTQAEGLGTNTLKTRNGKAESEKKEAVDWDRLRKRVQSNSKQDRNETTDDSIDYEALRHANVKEIADTIKERGMNNVLAQRMKGFLNRLVEDHGSIDLEWLRDCPPDDAKDFLLGIRGLGLKSVECVRLLTLHHLAFPVDTNVGRIAVRLGWVPLQPLPESLQLHLLELARLALRGPEERSIVSVATDETPEVANEPMPLLPPGNNSDKEAEVVDRCLEPIIEEPTTPEQATGEVLESDIEDAFYEDPTEIPTIKLNIEEFTVNLQHYMQGNNIELQNGELSKALVALNPEAASIPTPKLKDSSRLRTEHLVYELPDSHPLVKDLDKRDSDDPSPYLLAIWTPGETANSFQPPEIRCQSQESGKLCNEHTCFSCNNIREENSQTVRGTLLIPCRTAMQGSFPLNGTYFQVNEMFADHASSLNPIDVPRAWIWNLPRRTVYFGTSMPTIFRGKNLASYVLTRVLWEGFVCVRGFDRETRAPRPLMARLHYPASKVAKAKKNQDM</sequence>